<organism evidence="1">
    <name type="scientific">marine sediment metagenome</name>
    <dbReference type="NCBI Taxonomy" id="412755"/>
    <lineage>
        <taxon>unclassified sequences</taxon>
        <taxon>metagenomes</taxon>
        <taxon>ecological metagenomes</taxon>
    </lineage>
</organism>
<gene>
    <name evidence="1" type="ORF">LCGC14_1362890</name>
</gene>
<evidence type="ECO:0000313" key="1">
    <source>
        <dbReference type="EMBL" id="KKM78149.1"/>
    </source>
</evidence>
<dbReference type="EMBL" id="LAZR01008534">
    <property type="protein sequence ID" value="KKM78149.1"/>
    <property type="molecule type" value="Genomic_DNA"/>
</dbReference>
<dbReference type="PROSITE" id="PS51257">
    <property type="entry name" value="PROKAR_LIPOPROTEIN"/>
    <property type="match status" value="1"/>
</dbReference>
<accession>A0A0F9K7M0</accession>
<dbReference type="AlphaFoldDB" id="A0A0F9K7M0"/>
<proteinExistence type="predicted"/>
<protein>
    <submittedName>
        <fullName evidence="1">Uncharacterized protein</fullName>
    </submittedName>
</protein>
<name>A0A0F9K7M0_9ZZZZ</name>
<comment type="caution">
    <text evidence="1">The sequence shown here is derived from an EMBL/GenBank/DDBJ whole genome shotgun (WGS) entry which is preliminary data.</text>
</comment>
<reference evidence="1" key="1">
    <citation type="journal article" date="2015" name="Nature">
        <title>Complex archaea that bridge the gap between prokaryotes and eukaryotes.</title>
        <authorList>
            <person name="Spang A."/>
            <person name="Saw J.H."/>
            <person name="Jorgensen S.L."/>
            <person name="Zaremba-Niedzwiedzka K."/>
            <person name="Martijn J."/>
            <person name="Lind A.E."/>
            <person name="van Eijk R."/>
            <person name="Schleper C."/>
            <person name="Guy L."/>
            <person name="Ettema T.J."/>
        </authorList>
    </citation>
    <scope>NUCLEOTIDE SEQUENCE</scope>
</reference>
<sequence>MKKVVSIFAVVIMSVGLFTSCESETNVDDSDALYEVDVMYASDGDRQRTTMRE</sequence>